<dbReference type="PANTHER" id="PTHR46622:SF1">
    <property type="entry name" value="DNA-DEPENDENT METALLOPROTEASE WSS1"/>
    <property type="match status" value="1"/>
</dbReference>
<gene>
    <name evidence="3" type="ORF">FRACYDRAFT_233219</name>
</gene>
<feature type="compositionally biased region" description="Low complexity" evidence="1">
    <location>
        <begin position="110"/>
        <end position="123"/>
    </location>
</feature>
<sequence length="506" mass="56101">MVRPRNLLMAWDISLSSKDASDILRRVDGDVEAAKRYITAEVDKTNNESESKSKSNNSGTTRTAERDKNEHNRNKENNSKTTATAATTPSSNSDPTSLLQGDKRQHQHQHQQQQQKQQQEPQQARVVARVPPSHITSINNLSDRQYCCVWSIEVYEDGYRPDVARTLLATVARHVNPILRERGWRCKRLIESASSKWIGLCTGNNRADADAASTNIQLNLRTQPDKHCTTFRSFNQILSVMLHEITHTSIGLEDIHPPAFYELLNEIKIQHKEKLLAGEVDLETDDYGCNGQYITSDSSIGSIASSAADLLLGHNDINNLDDMMNTPGSETECGASKKRGRRRRRNGGGNGGSGSRSRRGGREKSKGYTSNIIKEKKRPLLKGAKLIDKRTKIGKEAMEEIANLTPRELAAKAAMARFSDSNSNSNGGGLRRTNGEGTGNKGIKMNSTGGRSGGETCIDDDNNSTDNESDDDNNDNDDEDERIVPHTQRCVCRSCDWSKIFLESTT</sequence>
<dbReference type="Pfam" id="PF08325">
    <property type="entry name" value="WLM"/>
    <property type="match status" value="1"/>
</dbReference>
<accession>A0A1E7FY22</accession>
<evidence type="ECO:0000313" key="3">
    <source>
        <dbReference type="EMBL" id="OEU23052.1"/>
    </source>
</evidence>
<feature type="region of interest" description="Disordered" evidence="1">
    <location>
        <begin position="322"/>
        <end position="375"/>
    </location>
</feature>
<dbReference type="PANTHER" id="PTHR46622">
    <property type="entry name" value="DNA-DEPENDENT METALLOPROTEASE WSS1"/>
    <property type="match status" value="1"/>
</dbReference>
<proteinExistence type="predicted"/>
<evidence type="ECO:0000256" key="1">
    <source>
        <dbReference type="SAM" id="MobiDB-lite"/>
    </source>
</evidence>
<dbReference type="GO" id="GO:0005634">
    <property type="term" value="C:nucleus"/>
    <property type="evidence" value="ECO:0007669"/>
    <property type="project" value="TreeGrafter"/>
</dbReference>
<keyword evidence="4" id="KW-1185">Reference proteome</keyword>
<protein>
    <recommendedName>
        <fullName evidence="2">WLM domain-containing protein</fullName>
    </recommendedName>
</protein>
<feature type="compositionally biased region" description="Gly residues" evidence="1">
    <location>
        <begin position="426"/>
        <end position="440"/>
    </location>
</feature>
<feature type="region of interest" description="Disordered" evidence="1">
    <location>
        <begin position="42"/>
        <end position="128"/>
    </location>
</feature>
<feature type="compositionally biased region" description="Acidic residues" evidence="1">
    <location>
        <begin position="457"/>
        <end position="481"/>
    </location>
</feature>
<name>A0A1E7FY22_9STRA</name>
<feature type="compositionally biased region" description="Low complexity" evidence="1">
    <location>
        <begin position="79"/>
        <end position="97"/>
    </location>
</feature>
<dbReference type="EMBL" id="KV784353">
    <property type="protein sequence ID" value="OEU23052.1"/>
    <property type="molecule type" value="Genomic_DNA"/>
</dbReference>
<dbReference type="AlphaFoldDB" id="A0A1E7FY22"/>
<dbReference type="InterPro" id="IPR053000">
    <property type="entry name" value="WSS1-like_metalloprotease"/>
</dbReference>
<feature type="region of interest" description="Disordered" evidence="1">
    <location>
        <begin position="418"/>
        <end position="483"/>
    </location>
</feature>
<dbReference type="Proteomes" id="UP000095751">
    <property type="component" value="Unassembled WGS sequence"/>
</dbReference>
<feature type="domain" description="WLM" evidence="2">
    <location>
        <begin position="140"/>
        <end position="419"/>
    </location>
</feature>
<feature type="compositionally biased region" description="Basic and acidic residues" evidence="1">
    <location>
        <begin position="63"/>
        <end position="78"/>
    </location>
</feature>
<dbReference type="GO" id="GO:0006281">
    <property type="term" value="P:DNA repair"/>
    <property type="evidence" value="ECO:0007669"/>
    <property type="project" value="TreeGrafter"/>
</dbReference>
<organism evidence="3 4">
    <name type="scientific">Fragilariopsis cylindrus CCMP1102</name>
    <dbReference type="NCBI Taxonomy" id="635003"/>
    <lineage>
        <taxon>Eukaryota</taxon>
        <taxon>Sar</taxon>
        <taxon>Stramenopiles</taxon>
        <taxon>Ochrophyta</taxon>
        <taxon>Bacillariophyta</taxon>
        <taxon>Bacillariophyceae</taxon>
        <taxon>Bacillariophycidae</taxon>
        <taxon>Bacillariales</taxon>
        <taxon>Bacillariaceae</taxon>
        <taxon>Fragilariopsis</taxon>
    </lineage>
</organism>
<dbReference type="KEGG" id="fcy:FRACYDRAFT_233219"/>
<dbReference type="InterPro" id="IPR013536">
    <property type="entry name" value="WLM_dom"/>
</dbReference>
<evidence type="ECO:0000313" key="4">
    <source>
        <dbReference type="Proteomes" id="UP000095751"/>
    </source>
</evidence>
<feature type="compositionally biased region" description="Basic and acidic residues" evidence="1">
    <location>
        <begin position="42"/>
        <end position="53"/>
    </location>
</feature>
<evidence type="ECO:0000259" key="2">
    <source>
        <dbReference type="PROSITE" id="PS51397"/>
    </source>
</evidence>
<dbReference type="GO" id="GO:0008237">
    <property type="term" value="F:metallopeptidase activity"/>
    <property type="evidence" value="ECO:0007669"/>
    <property type="project" value="TreeGrafter"/>
</dbReference>
<feature type="compositionally biased region" description="Basic residues" evidence="1">
    <location>
        <begin position="336"/>
        <end position="346"/>
    </location>
</feature>
<dbReference type="PROSITE" id="PS51397">
    <property type="entry name" value="WLM"/>
    <property type="match status" value="1"/>
</dbReference>
<reference evidence="3 4" key="1">
    <citation type="submission" date="2016-09" db="EMBL/GenBank/DDBJ databases">
        <title>Extensive genetic diversity and differential bi-allelic expression allows diatom success in the polar Southern Ocean.</title>
        <authorList>
            <consortium name="DOE Joint Genome Institute"/>
            <person name="Mock T."/>
            <person name="Otillar R.P."/>
            <person name="Strauss J."/>
            <person name="Dupont C."/>
            <person name="Frickenhaus S."/>
            <person name="Maumus F."/>
            <person name="Mcmullan M."/>
            <person name="Sanges R."/>
            <person name="Schmutz J."/>
            <person name="Toseland A."/>
            <person name="Valas R."/>
            <person name="Veluchamy A."/>
            <person name="Ward B.J."/>
            <person name="Allen A."/>
            <person name="Barry K."/>
            <person name="Falciatore A."/>
            <person name="Ferrante M."/>
            <person name="Fortunato A.E."/>
            <person name="Gloeckner G."/>
            <person name="Gruber A."/>
            <person name="Hipkin R."/>
            <person name="Janech M."/>
            <person name="Kroth P."/>
            <person name="Leese F."/>
            <person name="Lindquist E."/>
            <person name="Lyon B.R."/>
            <person name="Martin J."/>
            <person name="Mayer C."/>
            <person name="Parker M."/>
            <person name="Quesneville H."/>
            <person name="Raymond J."/>
            <person name="Uhlig C."/>
            <person name="Valentin K.U."/>
            <person name="Worden A.Z."/>
            <person name="Armbrust E.V."/>
            <person name="Bowler C."/>
            <person name="Green B."/>
            <person name="Moulton V."/>
            <person name="Van Oosterhout C."/>
            <person name="Grigoriev I."/>
        </authorList>
    </citation>
    <scope>NUCLEOTIDE SEQUENCE [LARGE SCALE GENOMIC DNA]</scope>
    <source>
        <strain evidence="3 4">CCMP1102</strain>
    </source>
</reference>
<dbReference type="OrthoDB" id="261960at2759"/>
<dbReference type="InParanoid" id="A0A1E7FY22"/>